<feature type="compositionally biased region" description="Polar residues" evidence="4">
    <location>
        <begin position="270"/>
        <end position="296"/>
    </location>
</feature>
<evidence type="ECO:0000256" key="1">
    <source>
        <dbReference type="ARBA" id="ARBA00022729"/>
    </source>
</evidence>
<organism evidence="6 7">
    <name type="scientific">Athene cunicularia</name>
    <name type="common">Burrowing owl</name>
    <name type="synonym">Speotyto cunicularia</name>
    <dbReference type="NCBI Taxonomy" id="194338"/>
    <lineage>
        <taxon>Eukaryota</taxon>
        <taxon>Metazoa</taxon>
        <taxon>Chordata</taxon>
        <taxon>Craniata</taxon>
        <taxon>Vertebrata</taxon>
        <taxon>Euteleostomi</taxon>
        <taxon>Archelosauria</taxon>
        <taxon>Archosauria</taxon>
        <taxon>Dinosauria</taxon>
        <taxon>Saurischia</taxon>
        <taxon>Theropoda</taxon>
        <taxon>Coelurosauria</taxon>
        <taxon>Aves</taxon>
        <taxon>Neognathae</taxon>
        <taxon>Neoaves</taxon>
        <taxon>Telluraves</taxon>
        <taxon>Strigiformes</taxon>
        <taxon>Strigidae</taxon>
        <taxon>Athene</taxon>
    </lineage>
</organism>
<evidence type="ECO:0000259" key="5">
    <source>
        <dbReference type="Pfam" id="PF09067"/>
    </source>
</evidence>
<dbReference type="InterPro" id="IPR036116">
    <property type="entry name" value="FN3_sf"/>
</dbReference>
<keyword evidence="2" id="KW-0675">Receptor</keyword>
<dbReference type="InterPro" id="IPR013783">
    <property type="entry name" value="Ig-like_fold"/>
</dbReference>
<evidence type="ECO:0000313" key="7">
    <source>
        <dbReference type="Proteomes" id="UP000472269"/>
    </source>
</evidence>
<evidence type="ECO:0000313" key="6">
    <source>
        <dbReference type="Ensembl" id="ENSACUP00000009916.1"/>
    </source>
</evidence>
<evidence type="ECO:0000256" key="4">
    <source>
        <dbReference type="SAM" id="MobiDB-lite"/>
    </source>
</evidence>
<protein>
    <recommendedName>
        <fullName evidence="5">Growth hormone/erythropoietin receptor ligand binding domain-containing protein</fullName>
    </recommendedName>
</protein>
<dbReference type="Gene3D" id="2.60.40.10">
    <property type="entry name" value="Immunoglobulins"/>
    <property type="match status" value="1"/>
</dbReference>
<keyword evidence="3" id="KW-0325">Glycoprotein</keyword>
<dbReference type="AlphaFoldDB" id="A0A663MDV0"/>
<name>A0A663MDV0_ATHCN</name>
<dbReference type="Ensembl" id="ENSACUT00000010577.1">
    <property type="protein sequence ID" value="ENSACUP00000009916.1"/>
    <property type="gene ID" value="ENSACUG00000006710.1"/>
</dbReference>
<keyword evidence="1" id="KW-0732">Signal</keyword>
<feature type="domain" description="Growth hormone/erythropoietin receptor ligand binding" evidence="5">
    <location>
        <begin position="82"/>
        <end position="123"/>
    </location>
</feature>
<evidence type="ECO:0000256" key="3">
    <source>
        <dbReference type="ARBA" id="ARBA00023180"/>
    </source>
</evidence>
<dbReference type="InterPro" id="IPR015152">
    <property type="entry name" value="Growth/epo_recpt_lig-bind"/>
</dbReference>
<dbReference type="Proteomes" id="UP000472269">
    <property type="component" value="Unplaced"/>
</dbReference>
<dbReference type="SUPFAM" id="SSF49265">
    <property type="entry name" value="Fibronectin type III"/>
    <property type="match status" value="1"/>
</dbReference>
<keyword evidence="7" id="KW-1185">Reference proteome</keyword>
<reference evidence="6" key="2">
    <citation type="submission" date="2025-09" db="UniProtKB">
        <authorList>
            <consortium name="Ensembl"/>
        </authorList>
    </citation>
    <scope>IDENTIFICATION</scope>
</reference>
<feature type="region of interest" description="Disordered" evidence="4">
    <location>
        <begin position="257"/>
        <end position="323"/>
    </location>
</feature>
<dbReference type="Pfam" id="PF09067">
    <property type="entry name" value="EpoR_lig-bind"/>
    <property type="match status" value="2"/>
</dbReference>
<accession>A0A663MDV0</accession>
<evidence type="ECO:0000256" key="2">
    <source>
        <dbReference type="ARBA" id="ARBA00023170"/>
    </source>
</evidence>
<reference evidence="6" key="1">
    <citation type="submission" date="2025-08" db="UniProtKB">
        <authorList>
            <consortium name="Ensembl"/>
        </authorList>
    </citation>
    <scope>IDENTIFICATION</scope>
</reference>
<feature type="domain" description="Growth hormone/erythropoietin receptor ligand binding" evidence="5">
    <location>
        <begin position="39"/>
        <end position="71"/>
    </location>
</feature>
<sequence length="323" mass="34105">AVPKSVPRLCPCCPRCLHSLASGASWPAGSSMPTLLPDAALLAGVPEDILCFSRSFEDLTCFWDEEKEEAASGMLSTWHHGAGGMRHVCVFPSQDVRLFTQLHLRVLNATTNQTKYWRNLSVDAVGESLPPGHTPVTPGQKSPELDPLPFCLLWGLAAPCALHTKYGASPEGTASCPPAGPGGAQMGAVTGGQTPWHIPCRSHCPASEYHSPLGWGCGAALCVMAATARRLPELLPLRGTVVPCQVPRDALQHCVGPRQAAPWRSLHPPSGQQPRTHGQGSHSLPGSGAGTQRSQGQAGGFVGHSRSPAWPLSCRGWSRQTPG</sequence>
<proteinExistence type="predicted"/>